<evidence type="ECO:0000256" key="2">
    <source>
        <dbReference type="SAM" id="Phobius"/>
    </source>
</evidence>
<comment type="caution">
    <text evidence="4">The sequence shown here is derived from an EMBL/GenBank/DDBJ whole genome shotgun (WGS) entry which is preliminary data.</text>
</comment>
<feature type="transmembrane region" description="Helical" evidence="2">
    <location>
        <begin position="96"/>
        <end position="117"/>
    </location>
</feature>
<evidence type="ECO:0000256" key="1">
    <source>
        <dbReference type="SAM" id="MobiDB-lite"/>
    </source>
</evidence>
<keyword evidence="2" id="KW-1133">Transmembrane helix</keyword>
<dbReference type="Proteomes" id="UP001595867">
    <property type="component" value="Unassembled WGS sequence"/>
</dbReference>
<keyword evidence="5" id="KW-1185">Reference proteome</keyword>
<feature type="transmembrane region" description="Helical" evidence="2">
    <location>
        <begin position="148"/>
        <end position="168"/>
    </location>
</feature>
<feature type="transmembrane region" description="Helical" evidence="2">
    <location>
        <begin position="60"/>
        <end position="84"/>
    </location>
</feature>
<keyword evidence="2" id="KW-0472">Membrane</keyword>
<evidence type="ECO:0000313" key="5">
    <source>
        <dbReference type="Proteomes" id="UP001595867"/>
    </source>
</evidence>
<dbReference type="InterPro" id="IPR050879">
    <property type="entry name" value="Acyltransferase_3"/>
</dbReference>
<dbReference type="PANTHER" id="PTHR23028">
    <property type="entry name" value="ACETYLTRANSFERASE"/>
    <property type="match status" value="1"/>
</dbReference>
<feature type="transmembrane region" description="Helical" evidence="2">
    <location>
        <begin position="316"/>
        <end position="337"/>
    </location>
</feature>
<evidence type="ECO:0000259" key="3">
    <source>
        <dbReference type="Pfam" id="PF01757"/>
    </source>
</evidence>
<dbReference type="EMBL" id="JBHSBL010000019">
    <property type="protein sequence ID" value="MFC4068851.1"/>
    <property type="molecule type" value="Genomic_DNA"/>
</dbReference>
<name>A0ABV8IYQ0_9ACTN</name>
<feature type="transmembrane region" description="Helical" evidence="2">
    <location>
        <begin position="20"/>
        <end position="40"/>
    </location>
</feature>
<feature type="region of interest" description="Disordered" evidence="1">
    <location>
        <begin position="356"/>
        <end position="377"/>
    </location>
</feature>
<gene>
    <name evidence="4" type="ORF">ACFO0C_28300</name>
</gene>
<dbReference type="EC" id="2.3.-.-" evidence="4"/>
<evidence type="ECO:0000313" key="4">
    <source>
        <dbReference type="EMBL" id="MFC4068851.1"/>
    </source>
</evidence>
<dbReference type="PANTHER" id="PTHR23028:SF53">
    <property type="entry name" value="ACYL_TRANSF_3 DOMAIN-CONTAINING PROTEIN"/>
    <property type="match status" value="1"/>
</dbReference>
<keyword evidence="2" id="KW-0812">Transmembrane</keyword>
<dbReference type="GO" id="GO:0016746">
    <property type="term" value="F:acyltransferase activity"/>
    <property type="evidence" value="ECO:0007669"/>
    <property type="project" value="UniProtKB-KW"/>
</dbReference>
<dbReference type="InterPro" id="IPR002656">
    <property type="entry name" value="Acyl_transf_3_dom"/>
</dbReference>
<keyword evidence="4" id="KW-0808">Transferase</keyword>
<feature type="transmembrane region" description="Helical" evidence="2">
    <location>
        <begin position="175"/>
        <end position="194"/>
    </location>
</feature>
<feature type="transmembrane region" description="Helical" evidence="2">
    <location>
        <begin position="255"/>
        <end position="274"/>
    </location>
</feature>
<proteinExistence type="predicted"/>
<organism evidence="4 5">
    <name type="scientific">Actinoplanes subglobosus</name>
    <dbReference type="NCBI Taxonomy" id="1547892"/>
    <lineage>
        <taxon>Bacteria</taxon>
        <taxon>Bacillati</taxon>
        <taxon>Actinomycetota</taxon>
        <taxon>Actinomycetes</taxon>
        <taxon>Micromonosporales</taxon>
        <taxon>Micromonosporaceae</taxon>
        <taxon>Actinoplanes</taxon>
    </lineage>
</organism>
<reference evidence="5" key="1">
    <citation type="journal article" date="2019" name="Int. J. Syst. Evol. Microbiol.">
        <title>The Global Catalogue of Microorganisms (GCM) 10K type strain sequencing project: providing services to taxonomists for standard genome sequencing and annotation.</title>
        <authorList>
            <consortium name="The Broad Institute Genomics Platform"/>
            <consortium name="The Broad Institute Genome Sequencing Center for Infectious Disease"/>
            <person name="Wu L."/>
            <person name="Ma J."/>
        </authorList>
    </citation>
    <scope>NUCLEOTIDE SEQUENCE [LARGE SCALE GENOMIC DNA]</scope>
    <source>
        <strain evidence="5">TBRC 5832</strain>
    </source>
</reference>
<keyword evidence="4" id="KW-0012">Acyltransferase</keyword>
<feature type="transmembrane region" description="Helical" evidence="2">
    <location>
        <begin position="286"/>
        <end position="310"/>
    </location>
</feature>
<feature type="domain" description="Acyltransferase 3" evidence="3">
    <location>
        <begin position="16"/>
        <end position="337"/>
    </location>
</feature>
<sequence>MTVTRLPAASRGTRLPALDLFRFVAALGVAVFHLVAVAGHGGVQIWGSPPDQVFGWFYRIAAYGWVGVPFFFMISGFVICLTAWGRAPEKYLISRFVRLFPALWICAAITTLVTAVYPRVFGPVPLRALPANLFLLEDPLGTPRIDDVYWTLWLELKFYLLFLVVVWIGVTYRNVLAFCLIWSLASILAAEIGQPWLDALVMRGNSHYFVAGIAFYLIHRSGPRPELWLLIGLSWALSIHYYQGNPLPADKGMSYAPSSLLITACFGALALLSLHRLDGIRWRRLAVLGTASYPLYLLHYATGFAAIHFVSTHTTIGPVPLLVLALVVLTGVAILVSRRLEQPVAARLNRAFEPVTRPARTRSRRPRPAPGHATPAC</sequence>
<protein>
    <submittedName>
        <fullName evidence="4">Acyltransferase family protein</fullName>
        <ecNumber evidence="4">2.3.-.-</ecNumber>
    </submittedName>
</protein>
<accession>A0ABV8IYQ0</accession>
<dbReference type="RefSeq" id="WP_378069736.1">
    <property type="nucleotide sequence ID" value="NZ_JBHSBL010000019.1"/>
</dbReference>
<dbReference type="Pfam" id="PF01757">
    <property type="entry name" value="Acyl_transf_3"/>
    <property type="match status" value="1"/>
</dbReference>